<dbReference type="InterPro" id="IPR016193">
    <property type="entry name" value="Cytidine_deaminase-like"/>
</dbReference>
<dbReference type="GO" id="GO:0008835">
    <property type="term" value="F:diaminohydroxyphosphoribosylaminopyrimidine deaminase activity"/>
    <property type="evidence" value="ECO:0007669"/>
    <property type="project" value="UniProtKB-EC"/>
</dbReference>
<evidence type="ECO:0000256" key="3">
    <source>
        <dbReference type="ARBA" id="ARBA00004910"/>
    </source>
</evidence>
<evidence type="ECO:0000256" key="8">
    <source>
        <dbReference type="ARBA" id="ARBA00022857"/>
    </source>
</evidence>
<keyword evidence="9 12" id="KW-0560">Oxidoreductase</keyword>
<dbReference type="Gene3D" id="3.40.430.10">
    <property type="entry name" value="Dihydrofolate Reductase, subunit A"/>
    <property type="match status" value="1"/>
</dbReference>
<dbReference type="EC" id="1.1.1.193" evidence="12"/>
<dbReference type="PROSITE" id="PS00903">
    <property type="entry name" value="CYT_DCMP_DEAMINASES_1"/>
    <property type="match status" value="1"/>
</dbReference>
<dbReference type="InterPro" id="IPR002734">
    <property type="entry name" value="RibDG_C"/>
</dbReference>
<gene>
    <name evidence="12" type="ORF">MNBD_GAMMA13-1633</name>
</gene>
<sequence length="365" mass="38607">MAAAMHLAERGLYSTSPNPNVGCIIVNAGEIVGRGWHACAGGPHAEVHALREAGEKARGADVFVTLEPCSHHGRTPPCADALVSAGVSRVVLATQDPNPQVAGSGGERLQAAGIKVEIGLMQAQAQALNPGFMMRMQQGRPRVRLKLASSLDGRTAMASGESRWITGDAARHDVQHLRARSSAIVTGIDTVLADDPSMNVRLDAQQLNGVEPVRQPLRVVLDTQLRMPVTAKMLSLPGETLVLTGNADTGAQAILQETGALVERVDVQAGRLVLTAVLECLAQHEVNDILLECGATLAGAFMRAGLVDELVLYLAPHLMGDTGRGLFSLPGLEKMQSRVELEWVDVRQVGADLKVTLAPHNSTIA</sequence>
<keyword evidence="10" id="KW-0511">Multifunctional enzyme</keyword>
<evidence type="ECO:0000256" key="5">
    <source>
        <dbReference type="ARBA" id="ARBA00022723"/>
    </source>
</evidence>
<dbReference type="EC" id="3.5.4.26" evidence="12"/>
<dbReference type="NCBIfam" id="TIGR00227">
    <property type="entry name" value="ribD_Cterm"/>
    <property type="match status" value="1"/>
</dbReference>
<proteinExistence type="predicted"/>
<evidence type="ECO:0000256" key="7">
    <source>
        <dbReference type="ARBA" id="ARBA00022833"/>
    </source>
</evidence>
<comment type="pathway">
    <text evidence="2">Cofactor biosynthesis; riboflavin biosynthesis; 5-amino-6-(D-ribitylamino)uracil from GTP: step 2/4.</text>
</comment>
<evidence type="ECO:0000256" key="2">
    <source>
        <dbReference type="ARBA" id="ARBA00004882"/>
    </source>
</evidence>
<evidence type="ECO:0000256" key="6">
    <source>
        <dbReference type="ARBA" id="ARBA00022801"/>
    </source>
</evidence>
<dbReference type="PIRSF" id="PIRSF006769">
    <property type="entry name" value="RibD"/>
    <property type="match status" value="1"/>
</dbReference>
<dbReference type="AlphaFoldDB" id="A0A3B0YN80"/>
<reference evidence="12" key="1">
    <citation type="submission" date="2018-06" db="EMBL/GenBank/DDBJ databases">
        <authorList>
            <person name="Zhirakovskaya E."/>
        </authorList>
    </citation>
    <scope>NUCLEOTIDE SEQUENCE</scope>
</reference>
<dbReference type="InterPro" id="IPR011549">
    <property type="entry name" value="RibD_C"/>
</dbReference>
<comment type="cofactor">
    <cofactor evidence="1">
        <name>Zn(2+)</name>
        <dbReference type="ChEBI" id="CHEBI:29105"/>
    </cofactor>
</comment>
<dbReference type="InterPro" id="IPR016192">
    <property type="entry name" value="APOBEC/CMP_deaminase_Zn-bd"/>
</dbReference>
<dbReference type="UniPathway" id="UPA00275">
    <property type="reaction ID" value="UER00401"/>
</dbReference>
<dbReference type="FunFam" id="3.40.140.10:FF:000025">
    <property type="entry name" value="Riboflavin biosynthesis protein RibD"/>
    <property type="match status" value="1"/>
</dbReference>
<accession>A0A3B0YN80</accession>
<dbReference type="GO" id="GO:0008270">
    <property type="term" value="F:zinc ion binding"/>
    <property type="evidence" value="ECO:0007669"/>
    <property type="project" value="InterPro"/>
</dbReference>
<dbReference type="InterPro" id="IPR004794">
    <property type="entry name" value="Eubact_RibD"/>
</dbReference>
<dbReference type="SUPFAM" id="SSF53927">
    <property type="entry name" value="Cytidine deaminase-like"/>
    <property type="match status" value="1"/>
</dbReference>
<dbReference type="CDD" id="cd01284">
    <property type="entry name" value="Riboflavin_deaminase-reductase"/>
    <property type="match status" value="1"/>
</dbReference>
<dbReference type="NCBIfam" id="TIGR00326">
    <property type="entry name" value="eubact_ribD"/>
    <property type="match status" value="1"/>
</dbReference>
<feature type="domain" description="CMP/dCMP-type deaminase" evidence="11">
    <location>
        <begin position="1"/>
        <end position="116"/>
    </location>
</feature>
<keyword evidence="6 12" id="KW-0378">Hydrolase</keyword>
<keyword evidence="8" id="KW-0521">NADP</keyword>
<keyword evidence="5" id="KW-0479">Metal-binding</keyword>
<dbReference type="InterPro" id="IPR050765">
    <property type="entry name" value="Riboflavin_Biosynth_HTPR"/>
</dbReference>
<dbReference type="EMBL" id="UOFK01000141">
    <property type="protein sequence ID" value="VAW78120.1"/>
    <property type="molecule type" value="Genomic_DNA"/>
</dbReference>
<dbReference type="GO" id="GO:0009231">
    <property type="term" value="P:riboflavin biosynthetic process"/>
    <property type="evidence" value="ECO:0007669"/>
    <property type="project" value="UniProtKB-UniPathway"/>
</dbReference>
<keyword evidence="7" id="KW-0862">Zinc</keyword>
<dbReference type="Gene3D" id="3.40.140.10">
    <property type="entry name" value="Cytidine Deaminase, domain 2"/>
    <property type="match status" value="1"/>
</dbReference>
<evidence type="ECO:0000256" key="10">
    <source>
        <dbReference type="ARBA" id="ARBA00023268"/>
    </source>
</evidence>
<comment type="pathway">
    <text evidence="3">Cofactor biosynthesis; riboflavin biosynthesis; 5-amino-6-(D-ribitylamino)uracil from GTP: step 3/4.</text>
</comment>
<dbReference type="PANTHER" id="PTHR38011">
    <property type="entry name" value="DIHYDROFOLATE REDUCTASE FAMILY PROTEIN (AFU_ORTHOLOGUE AFUA_8G06820)"/>
    <property type="match status" value="1"/>
</dbReference>
<evidence type="ECO:0000256" key="9">
    <source>
        <dbReference type="ARBA" id="ARBA00023002"/>
    </source>
</evidence>
<evidence type="ECO:0000259" key="11">
    <source>
        <dbReference type="PROSITE" id="PS51747"/>
    </source>
</evidence>
<dbReference type="SUPFAM" id="SSF53597">
    <property type="entry name" value="Dihydrofolate reductase-like"/>
    <property type="match status" value="1"/>
</dbReference>
<dbReference type="InterPro" id="IPR024072">
    <property type="entry name" value="DHFR-like_dom_sf"/>
</dbReference>
<dbReference type="InterPro" id="IPR002125">
    <property type="entry name" value="CMP_dCMP_dom"/>
</dbReference>
<dbReference type="GO" id="GO:0050661">
    <property type="term" value="F:NADP binding"/>
    <property type="evidence" value="ECO:0007669"/>
    <property type="project" value="InterPro"/>
</dbReference>
<evidence type="ECO:0000256" key="4">
    <source>
        <dbReference type="ARBA" id="ARBA00022619"/>
    </source>
</evidence>
<evidence type="ECO:0000256" key="1">
    <source>
        <dbReference type="ARBA" id="ARBA00001947"/>
    </source>
</evidence>
<organism evidence="12">
    <name type="scientific">hydrothermal vent metagenome</name>
    <dbReference type="NCBI Taxonomy" id="652676"/>
    <lineage>
        <taxon>unclassified sequences</taxon>
        <taxon>metagenomes</taxon>
        <taxon>ecological metagenomes</taxon>
    </lineage>
</organism>
<dbReference type="Pfam" id="PF01872">
    <property type="entry name" value="RibD_C"/>
    <property type="match status" value="1"/>
</dbReference>
<keyword evidence="4" id="KW-0686">Riboflavin biosynthesis</keyword>
<dbReference type="GO" id="GO:0008703">
    <property type="term" value="F:5-amino-6-(5-phosphoribosylamino)uracil reductase activity"/>
    <property type="evidence" value="ECO:0007669"/>
    <property type="project" value="UniProtKB-EC"/>
</dbReference>
<protein>
    <submittedName>
        <fullName evidence="12">Diaminohydroxyphosphoribosylaminopyrimidine deaminase / 5-amino-6-(5-phosphoribosylamino)uracil reductase</fullName>
        <ecNumber evidence="12">1.1.1.193</ecNumber>
        <ecNumber evidence="12">3.5.4.26</ecNumber>
    </submittedName>
</protein>
<dbReference type="PANTHER" id="PTHR38011:SF7">
    <property type="entry name" value="2,5-DIAMINO-6-RIBOSYLAMINO-4(3H)-PYRIMIDINONE 5'-PHOSPHATE REDUCTASE"/>
    <property type="match status" value="1"/>
</dbReference>
<dbReference type="Pfam" id="PF00383">
    <property type="entry name" value="dCMP_cyt_deam_1"/>
    <property type="match status" value="1"/>
</dbReference>
<name>A0A3B0YN80_9ZZZZ</name>
<evidence type="ECO:0000313" key="12">
    <source>
        <dbReference type="EMBL" id="VAW78120.1"/>
    </source>
</evidence>
<dbReference type="PROSITE" id="PS51747">
    <property type="entry name" value="CYT_DCMP_DEAMINASES_2"/>
    <property type="match status" value="1"/>
</dbReference>